<dbReference type="Pfam" id="PF00583">
    <property type="entry name" value="Acetyltransf_1"/>
    <property type="match status" value="1"/>
</dbReference>
<gene>
    <name evidence="4" type="ORF">HMPREF9194_01263</name>
</gene>
<dbReference type="PROSITE" id="PS51186">
    <property type="entry name" value="GNAT"/>
    <property type="match status" value="1"/>
</dbReference>
<dbReference type="HOGENOM" id="CLU_013985_18_0_12"/>
<keyword evidence="5" id="KW-1185">Reference proteome</keyword>
<dbReference type="InterPro" id="IPR050832">
    <property type="entry name" value="Bact_Acetyltransf"/>
</dbReference>
<accession>S3K1Z2</accession>
<proteinExistence type="predicted"/>
<organism evidence="4 5">
    <name type="scientific">Treponema maltophilum ATCC 51939</name>
    <dbReference type="NCBI Taxonomy" id="1125699"/>
    <lineage>
        <taxon>Bacteria</taxon>
        <taxon>Pseudomonadati</taxon>
        <taxon>Spirochaetota</taxon>
        <taxon>Spirochaetia</taxon>
        <taxon>Spirochaetales</taxon>
        <taxon>Treponemataceae</taxon>
        <taxon>Treponema</taxon>
    </lineage>
</organism>
<evidence type="ECO:0000313" key="5">
    <source>
        <dbReference type="Proteomes" id="UP000014541"/>
    </source>
</evidence>
<name>S3K1Z2_TREMA</name>
<dbReference type="Proteomes" id="UP000014541">
    <property type="component" value="Unassembled WGS sequence"/>
</dbReference>
<evidence type="ECO:0000313" key="4">
    <source>
        <dbReference type="EMBL" id="EPF30936.1"/>
    </source>
</evidence>
<dbReference type="InterPro" id="IPR016181">
    <property type="entry name" value="Acyl_CoA_acyltransferase"/>
</dbReference>
<dbReference type="STRING" id="1125699.HMPREF9194_01263"/>
<dbReference type="CDD" id="cd04301">
    <property type="entry name" value="NAT_SF"/>
    <property type="match status" value="1"/>
</dbReference>
<dbReference type="InterPro" id="IPR000182">
    <property type="entry name" value="GNAT_dom"/>
</dbReference>
<dbReference type="PATRIC" id="fig|1125699.3.peg.1281"/>
<protein>
    <recommendedName>
        <fullName evidence="3">N-acetyltransferase domain-containing protein</fullName>
    </recommendedName>
</protein>
<evidence type="ECO:0000256" key="2">
    <source>
        <dbReference type="ARBA" id="ARBA00023315"/>
    </source>
</evidence>
<dbReference type="eggNOG" id="COG0456">
    <property type="taxonomic scope" value="Bacteria"/>
</dbReference>
<dbReference type="PANTHER" id="PTHR43877">
    <property type="entry name" value="AMINOALKYLPHOSPHONATE N-ACETYLTRANSFERASE-RELATED-RELATED"/>
    <property type="match status" value="1"/>
</dbReference>
<dbReference type="RefSeq" id="WP_016525547.1">
    <property type="nucleotide sequence ID" value="NZ_KE332518.1"/>
</dbReference>
<dbReference type="PANTHER" id="PTHR43877:SF1">
    <property type="entry name" value="ACETYLTRANSFERASE"/>
    <property type="match status" value="1"/>
</dbReference>
<dbReference type="AlphaFoldDB" id="S3K1Z2"/>
<dbReference type="SUPFAM" id="SSF55729">
    <property type="entry name" value="Acyl-CoA N-acyltransferases (Nat)"/>
    <property type="match status" value="1"/>
</dbReference>
<sequence length="170" mass="19337">MIRIRKAETADAESLALIGEQTFRETFGAFNTKKDMDEYCTKNFGTRIQQNEIADKNKCTLFCESDNRIAGYVQINLNAAFGAVADTSQAEIQRFYIVKNLHGKGAAQALMNAALDTVRRLNIKHVWLGVWEKNLRAIAFYKKFGFEQIGEHVFLLGSDPQRDIILHKTF</sequence>
<dbReference type="Gene3D" id="3.40.630.30">
    <property type="match status" value="1"/>
</dbReference>
<keyword evidence="1" id="KW-0808">Transferase</keyword>
<evidence type="ECO:0000256" key="1">
    <source>
        <dbReference type="ARBA" id="ARBA00022679"/>
    </source>
</evidence>
<dbReference type="OrthoDB" id="7205533at2"/>
<feature type="domain" description="N-acetyltransferase" evidence="3">
    <location>
        <begin position="2"/>
        <end position="170"/>
    </location>
</feature>
<evidence type="ECO:0000259" key="3">
    <source>
        <dbReference type="PROSITE" id="PS51186"/>
    </source>
</evidence>
<reference evidence="4 5" key="1">
    <citation type="submission" date="2013-04" db="EMBL/GenBank/DDBJ databases">
        <title>The Genome Sequence of Treponema maltophilum ATCC 51939.</title>
        <authorList>
            <consortium name="The Broad Institute Genomics Platform"/>
            <person name="Earl A."/>
            <person name="Ward D."/>
            <person name="Feldgarden M."/>
            <person name="Gevers D."/>
            <person name="Leonetti C."/>
            <person name="Blanton J.M."/>
            <person name="Dewhirst F.E."/>
            <person name="Izard J."/>
            <person name="Walker B."/>
            <person name="Young S."/>
            <person name="Zeng Q."/>
            <person name="Gargeya S."/>
            <person name="Fitzgerald M."/>
            <person name="Haas B."/>
            <person name="Abouelleil A."/>
            <person name="Allen A.W."/>
            <person name="Alvarado L."/>
            <person name="Arachchi H.M."/>
            <person name="Berlin A.M."/>
            <person name="Chapman S.B."/>
            <person name="Gainer-Dewar J."/>
            <person name="Goldberg J."/>
            <person name="Griggs A."/>
            <person name="Gujja S."/>
            <person name="Hansen M."/>
            <person name="Howarth C."/>
            <person name="Imamovic A."/>
            <person name="Ireland A."/>
            <person name="Larimer J."/>
            <person name="McCowan C."/>
            <person name="Murphy C."/>
            <person name="Pearson M."/>
            <person name="Poon T.W."/>
            <person name="Priest M."/>
            <person name="Roberts A."/>
            <person name="Saif S."/>
            <person name="Shea T."/>
            <person name="Sisk P."/>
            <person name="Sykes S."/>
            <person name="Wortman J."/>
            <person name="Nusbaum C."/>
            <person name="Birren B."/>
        </authorList>
    </citation>
    <scope>NUCLEOTIDE SEQUENCE [LARGE SCALE GENOMIC DNA]</scope>
    <source>
        <strain evidence="4 5">ATCC 51939</strain>
    </source>
</reference>
<dbReference type="GO" id="GO:0016747">
    <property type="term" value="F:acyltransferase activity, transferring groups other than amino-acyl groups"/>
    <property type="evidence" value="ECO:0007669"/>
    <property type="project" value="InterPro"/>
</dbReference>
<dbReference type="EMBL" id="ATFF01000006">
    <property type="protein sequence ID" value="EPF30936.1"/>
    <property type="molecule type" value="Genomic_DNA"/>
</dbReference>
<comment type="caution">
    <text evidence="4">The sequence shown here is derived from an EMBL/GenBank/DDBJ whole genome shotgun (WGS) entry which is preliminary data.</text>
</comment>
<keyword evidence="2" id="KW-0012">Acyltransferase</keyword>